<dbReference type="AlphaFoldDB" id="A0A8B6BQE3"/>
<keyword evidence="3" id="KW-1185">Reference proteome</keyword>
<name>A0A8B6BQE3_MYTGA</name>
<feature type="signal peptide" evidence="1">
    <location>
        <begin position="1"/>
        <end position="27"/>
    </location>
</feature>
<accession>A0A8B6BQE3</accession>
<evidence type="ECO:0000256" key="1">
    <source>
        <dbReference type="SAM" id="SignalP"/>
    </source>
</evidence>
<gene>
    <name evidence="2" type="ORF">MGAL_10B006714</name>
</gene>
<keyword evidence="1" id="KW-0732">Signal</keyword>
<comment type="caution">
    <text evidence="2">The sequence shown here is derived from an EMBL/GenBank/DDBJ whole genome shotgun (WGS) entry which is preliminary data.</text>
</comment>
<proteinExistence type="predicted"/>
<feature type="chain" id="PRO_5032530238" evidence="1">
    <location>
        <begin position="28"/>
        <end position="90"/>
    </location>
</feature>
<sequence length="90" mass="10559">MEAKSLVLGCFLSFVTILVLFPTPTEAGECCRYRSFLYGRRTHDSRWCPVYCCYSRTYGTYSCCGDITKRAEYHDRSAFCKDWFTFRSNL</sequence>
<protein>
    <submittedName>
        <fullName evidence="2">Uncharacterized protein</fullName>
    </submittedName>
</protein>
<dbReference type="EMBL" id="UYJE01000550">
    <property type="protein sequence ID" value="VDH94092.1"/>
    <property type="molecule type" value="Genomic_DNA"/>
</dbReference>
<evidence type="ECO:0000313" key="3">
    <source>
        <dbReference type="Proteomes" id="UP000596742"/>
    </source>
</evidence>
<reference evidence="2" key="1">
    <citation type="submission" date="2018-11" db="EMBL/GenBank/DDBJ databases">
        <authorList>
            <person name="Alioto T."/>
            <person name="Alioto T."/>
        </authorList>
    </citation>
    <scope>NUCLEOTIDE SEQUENCE</scope>
</reference>
<organism evidence="2 3">
    <name type="scientific">Mytilus galloprovincialis</name>
    <name type="common">Mediterranean mussel</name>
    <dbReference type="NCBI Taxonomy" id="29158"/>
    <lineage>
        <taxon>Eukaryota</taxon>
        <taxon>Metazoa</taxon>
        <taxon>Spiralia</taxon>
        <taxon>Lophotrochozoa</taxon>
        <taxon>Mollusca</taxon>
        <taxon>Bivalvia</taxon>
        <taxon>Autobranchia</taxon>
        <taxon>Pteriomorphia</taxon>
        <taxon>Mytilida</taxon>
        <taxon>Mytiloidea</taxon>
        <taxon>Mytilidae</taxon>
        <taxon>Mytilinae</taxon>
        <taxon>Mytilus</taxon>
    </lineage>
</organism>
<evidence type="ECO:0000313" key="2">
    <source>
        <dbReference type="EMBL" id="VDH94092.1"/>
    </source>
</evidence>
<dbReference type="Proteomes" id="UP000596742">
    <property type="component" value="Unassembled WGS sequence"/>
</dbReference>